<keyword evidence="8" id="KW-1185">Reference proteome</keyword>
<keyword evidence="2 5" id="KW-0812">Transmembrane</keyword>
<dbReference type="PROSITE" id="PS50801">
    <property type="entry name" value="STAS"/>
    <property type="match status" value="1"/>
</dbReference>
<feature type="transmembrane region" description="Helical" evidence="5">
    <location>
        <begin position="297"/>
        <end position="316"/>
    </location>
</feature>
<gene>
    <name evidence="7" type="ORF">CLO192961_LOCUS322711</name>
</gene>
<dbReference type="Pfam" id="PF00916">
    <property type="entry name" value="Sulfate_transp"/>
    <property type="match status" value="1"/>
</dbReference>
<dbReference type="InterPro" id="IPR036513">
    <property type="entry name" value="STAS_dom_sf"/>
</dbReference>
<evidence type="ECO:0000256" key="1">
    <source>
        <dbReference type="ARBA" id="ARBA00004141"/>
    </source>
</evidence>
<evidence type="ECO:0000313" key="7">
    <source>
        <dbReference type="EMBL" id="VUC32199.1"/>
    </source>
</evidence>
<comment type="caution">
    <text evidence="7">The sequence shown here is derived from an EMBL/GenBank/DDBJ whole genome shotgun (WGS) entry which is preliminary data.</text>
</comment>
<feature type="transmembrane region" description="Helical" evidence="5">
    <location>
        <begin position="209"/>
        <end position="235"/>
    </location>
</feature>
<keyword evidence="3 5" id="KW-1133">Transmembrane helix</keyword>
<dbReference type="Gene3D" id="3.30.750.24">
    <property type="entry name" value="STAS domain"/>
    <property type="match status" value="1"/>
</dbReference>
<dbReference type="Pfam" id="PF01740">
    <property type="entry name" value="STAS"/>
    <property type="match status" value="1"/>
</dbReference>
<feature type="transmembrane region" description="Helical" evidence="5">
    <location>
        <begin position="523"/>
        <end position="550"/>
    </location>
</feature>
<comment type="subcellular location">
    <subcellularLocation>
        <location evidence="1">Membrane</location>
        <topology evidence="1">Multi-pass membrane protein</topology>
    </subcellularLocation>
</comment>
<accession>A0ABY6UMI4</accession>
<keyword evidence="4 5" id="KW-0472">Membrane</keyword>
<evidence type="ECO:0000259" key="6">
    <source>
        <dbReference type="PROSITE" id="PS50801"/>
    </source>
</evidence>
<sequence>MNTGGSSGFASLGVVWLIAIEIHRKVCNRADGCTRRPKTATGAHRPPSKYESRIDGLGFIIGESSPLLMLNQSGSVSSSSSSLIRHGADVESQQEHQKTSIWRDCIRLLPVVPGSIWLRQHRLSQTKGDIVAALTVASLYIPLSFSFAGLARVPPSSSLYAFITHPVIYALLGSCPLMVVGPEATGSLLIGIHVRRVESMSNLPDDESVPLLIAGASIALAWLMLWVTGLLRLGFVENVLSRPLMQGFISGVGLVLVVEQAVVGFGTTTLEKELGYQNSSAAAKLAFLARHLMDANYLAATVATCSFVFMIACTWVKKHGGDKYIPVKLFPDRPVLLGIASVITRTFNLHQHGLKIIGGVDTVSDRPFLDWPFRFQGPAALQSVVSLSTQIAMLGFLESSVTSRSLETQTVSGEHNSDHLDANSELSAPGVANLTGGFFSTLQGFGGFGRSKFNLQAGGTTPMSSVLLAVISAACLFFATPLLYYILVVSLAAMSAAVGVSMMEECSTDIAFFMRTRSYKELLLLLAVFFSIFTHSMGLGIIVGLTVTFLQLIRLSTESSSEISVQSVETSTTDRPARYPSTKAKCAVISIHEQLTFANSAGLIARIKACLQTGSPVQCILIDLQRVISLDASSVQSLVKLTKRSKAAGIQTIICWPHSVRAFKLVSRSGLLDQCSAISACSLEDAWNTALETLQKAT</sequence>
<evidence type="ECO:0000313" key="8">
    <source>
        <dbReference type="Proteomes" id="UP000766486"/>
    </source>
</evidence>
<dbReference type="InterPro" id="IPR011547">
    <property type="entry name" value="SLC26A/SulP_dom"/>
</dbReference>
<reference evidence="7 8" key="1">
    <citation type="submission" date="2019-06" db="EMBL/GenBank/DDBJ databases">
        <authorList>
            <person name="Broberg M."/>
        </authorList>
    </citation>
    <scope>NUCLEOTIDE SEQUENCE [LARGE SCALE GENOMIC DNA]</scope>
</reference>
<feature type="domain" description="STAS" evidence="6">
    <location>
        <begin position="588"/>
        <end position="694"/>
    </location>
</feature>
<evidence type="ECO:0000256" key="2">
    <source>
        <dbReference type="ARBA" id="ARBA00022692"/>
    </source>
</evidence>
<dbReference type="InterPro" id="IPR002645">
    <property type="entry name" value="STAS_dom"/>
</dbReference>
<dbReference type="SUPFAM" id="SSF52091">
    <property type="entry name" value="SpoIIaa-like"/>
    <property type="match status" value="1"/>
</dbReference>
<evidence type="ECO:0000256" key="3">
    <source>
        <dbReference type="ARBA" id="ARBA00022989"/>
    </source>
</evidence>
<dbReference type="InterPro" id="IPR001902">
    <property type="entry name" value="SLC26A/SulP_fam"/>
</dbReference>
<dbReference type="PANTHER" id="PTHR11814">
    <property type="entry name" value="SULFATE TRANSPORTER"/>
    <property type="match status" value="1"/>
</dbReference>
<organism evidence="7 8">
    <name type="scientific">Bionectria ochroleuca</name>
    <name type="common">Gliocladium roseum</name>
    <dbReference type="NCBI Taxonomy" id="29856"/>
    <lineage>
        <taxon>Eukaryota</taxon>
        <taxon>Fungi</taxon>
        <taxon>Dikarya</taxon>
        <taxon>Ascomycota</taxon>
        <taxon>Pezizomycotina</taxon>
        <taxon>Sordariomycetes</taxon>
        <taxon>Hypocreomycetidae</taxon>
        <taxon>Hypocreales</taxon>
        <taxon>Bionectriaceae</taxon>
        <taxon>Clonostachys</taxon>
    </lineage>
</organism>
<dbReference type="CDD" id="cd07042">
    <property type="entry name" value="STAS_SulP_like_sulfate_transporter"/>
    <property type="match status" value="1"/>
</dbReference>
<feature type="transmembrane region" description="Helical" evidence="5">
    <location>
        <begin position="158"/>
        <end position="179"/>
    </location>
</feature>
<dbReference type="EMBL" id="CABFNS010000846">
    <property type="protein sequence ID" value="VUC32199.1"/>
    <property type="molecule type" value="Genomic_DNA"/>
</dbReference>
<proteinExistence type="predicted"/>
<feature type="transmembrane region" description="Helical" evidence="5">
    <location>
        <begin position="460"/>
        <end position="479"/>
    </location>
</feature>
<feature type="transmembrane region" description="Helical" evidence="5">
    <location>
        <begin position="485"/>
        <end position="503"/>
    </location>
</feature>
<dbReference type="Proteomes" id="UP000766486">
    <property type="component" value="Unassembled WGS sequence"/>
</dbReference>
<evidence type="ECO:0000256" key="5">
    <source>
        <dbReference type="SAM" id="Phobius"/>
    </source>
</evidence>
<protein>
    <recommendedName>
        <fullName evidence="6">STAS domain-containing protein</fullName>
    </recommendedName>
</protein>
<feature type="transmembrane region" description="Helical" evidence="5">
    <location>
        <begin position="130"/>
        <end position="151"/>
    </location>
</feature>
<name>A0ABY6UMI4_BIOOC</name>
<feature type="transmembrane region" description="Helical" evidence="5">
    <location>
        <begin position="247"/>
        <end position="266"/>
    </location>
</feature>
<evidence type="ECO:0000256" key="4">
    <source>
        <dbReference type="ARBA" id="ARBA00023136"/>
    </source>
</evidence>